<organism evidence="1 2">
    <name type="scientific">Rhynchophorus ferrugineus</name>
    <name type="common">Red palm weevil</name>
    <name type="synonym">Curculio ferrugineus</name>
    <dbReference type="NCBI Taxonomy" id="354439"/>
    <lineage>
        <taxon>Eukaryota</taxon>
        <taxon>Metazoa</taxon>
        <taxon>Ecdysozoa</taxon>
        <taxon>Arthropoda</taxon>
        <taxon>Hexapoda</taxon>
        <taxon>Insecta</taxon>
        <taxon>Pterygota</taxon>
        <taxon>Neoptera</taxon>
        <taxon>Endopterygota</taxon>
        <taxon>Coleoptera</taxon>
        <taxon>Polyphaga</taxon>
        <taxon>Cucujiformia</taxon>
        <taxon>Curculionidae</taxon>
        <taxon>Dryophthorinae</taxon>
        <taxon>Rhynchophorus</taxon>
    </lineage>
</organism>
<evidence type="ECO:0000313" key="1">
    <source>
        <dbReference type="EMBL" id="KAF7268093.1"/>
    </source>
</evidence>
<name>A0A834M272_RHYFE</name>
<reference evidence="1" key="1">
    <citation type="submission" date="2020-08" db="EMBL/GenBank/DDBJ databases">
        <title>Genome sequencing and assembly of the red palm weevil Rhynchophorus ferrugineus.</title>
        <authorList>
            <person name="Dias G.B."/>
            <person name="Bergman C.M."/>
            <person name="Manee M."/>
        </authorList>
    </citation>
    <scope>NUCLEOTIDE SEQUENCE</scope>
    <source>
        <strain evidence="1">AA-2017</strain>
        <tissue evidence="1">Whole larva</tissue>
    </source>
</reference>
<protein>
    <submittedName>
        <fullName evidence="1">Uncharacterized protein</fullName>
    </submittedName>
</protein>
<comment type="caution">
    <text evidence="1">The sequence shown here is derived from an EMBL/GenBank/DDBJ whole genome shotgun (WGS) entry which is preliminary data.</text>
</comment>
<evidence type="ECO:0000313" key="2">
    <source>
        <dbReference type="Proteomes" id="UP000625711"/>
    </source>
</evidence>
<sequence>MGQRQSVFDNFKGWVGLYPLFEDEEHFSRNIYGMFTIPLPNEKDSKWTLLPYYEDEDNDEENEDKDNFQDFNDMEHFHIPYYFSYEVDDDNDEELLSV</sequence>
<gene>
    <name evidence="1" type="ORF">GWI33_018754</name>
</gene>
<dbReference type="EMBL" id="JAACXV010014348">
    <property type="protein sequence ID" value="KAF7268093.1"/>
    <property type="molecule type" value="Genomic_DNA"/>
</dbReference>
<keyword evidence="2" id="KW-1185">Reference proteome</keyword>
<dbReference type="Proteomes" id="UP000625711">
    <property type="component" value="Unassembled WGS sequence"/>
</dbReference>
<proteinExistence type="predicted"/>
<dbReference type="AlphaFoldDB" id="A0A834M272"/>
<accession>A0A834M272</accession>